<keyword evidence="5 13" id="KW-0375">Hydrogen ion transport</keyword>
<keyword evidence="8 13" id="KW-0472">Membrane</keyword>
<dbReference type="Proteomes" id="UP001230156">
    <property type="component" value="Unassembled WGS sequence"/>
</dbReference>
<evidence type="ECO:0000256" key="10">
    <source>
        <dbReference type="ARBA" id="ARBA00025198"/>
    </source>
</evidence>
<keyword evidence="4 13" id="KW-0812">Transmembrane</keyword>
<reference evidence="16" key="1">
    <citation type="submission" date="2023-08" db="EMBL/GenBank/DDBJ databases">
        <title>Rhodospirillaceae gen. nov., a novel taxon isolated from the Yangtze River Yuezi River estuary sludge.</title>
        <authorList>
            <person name="Ruan L."/>
        </authorList>
    </citation>
    <scope>NUCLEOTIDE SEQUENCE [LARGE SCALE GENOMIC DNA]</scope>
    <source>
        <strain evidence="16">R-7</strain>
    </source>
</reference>
<gene>
    <name evidence="13" type="primary">atpF</name>
    <name evidence="15" type="ORF">Q8A70_04790</name>
</gene>
<protein>
    <recommendedName>
        <fullName evidence="13">ATP synthase subunit b</fullName>
    </recommendedName>
    <alternativeName>
        <fullName evidence="13">ATP synthase F(0) sector subunit b</fullName>
    </alternativeName>
    <alternativeName>
        <fullName evidence="13">ATPase subunit I</fullName>
    </alternativeName>
    <alternativeName>
        <fullName evidence="13">F-type ATPase subunit b</fullName>
        <shortName evidence="13">F-ATPase subunit b</shortName>
    </alternativeName>
</protein>
<evidence type="ECO:0000256" key="6">
    <source>
        <dbReference type="ARBA" id="ARBA00022989"/>
    </source>
</evidence>
<comment type="subunit">
    <text evidence="13">F-type ATPases have 2 components, F(1) - the catalytic core - and F(0) - the membrane proton channel. F(1) has five subunits: alpha(3), beta(3), gamma(1), delta(1), epsilon(1). F(0) has three main subunits: a(1), b(2) and c(10-14). The alpha and beta chains form an alternating ring which encloses part of the gamma chain. F(1) is attached to F(0) by a central stalk formed by the gamma and epsilon chains, while a peripheral stalk is formed by the delta and b chains.</text>
</comment>
<evidence type="ECO:0000256" key="7">
    <source>
        <dbReference type="ARBA" id="ARBA00023065"/>
    </source>
</evidence>
<dbReference type="InterPro" id="IPR002146">
    <property type="entry name" value="ATP_synth_b/b'su_bac/chlpt"/>
</dbReference>
<keyword evidence="9 13" id="KW-0066">ATP synthesis</keyword>
<accession>A0ABU0YGX0</accession>
<evidence type="ECO:0000256" key="11">
    <source>
        <dbReference type="ARBA" id="ARBA00025614"/>
    </source>
</evidence>
<evidence type="ECO:0000256" key="12">
    <source>
        <dbReference type="ARBA" id="ARBA00037847"/>
    </source>
</evidence>
<evidence type="ECO:0000256" key="14">
    <source>
        <dbReference type="RuleBase" id="RU003848"/>
    </source>
</evidence>
<organism evidence="15 16">
    <name type="scientific">Dongia sedimenti</name>
    <dbReference type="NCBI Taxonomy" id="3064282"/>
    <lineage>
        <taxon>Bacteria</taxon>
        <taxon>Pseudomonadati</taxon>
        <taxon>Pseudomonadota</taxon>
        <taxon>Alphaproteobacteria</taxon>
        <taxon>Rhodospirillales</taxon>
        <taxon>Dongiaceae</taxon>
        <taxon>Dongia</taxon>
    </lineage>
</organism>
<evidence type="ECO:0000256" key="8">
    <source>
        <dbReference type="ARBA" id="ARBA00023136"/>
    </source>
</evidence>
<evidence type="ECO:0000256" key="5">
    <source>
        <dbReference type="ARBA" id="ARBA00022781"/>
    </source>
</evidence>
<evidence type="ECO:0000256" key="4">
    <source>
        <dbReference type="ARBA" id="ARBA00022692"/>
    </source>
</evidence>
<keyword evidence="16" id="KW-1185">Reference proteome</keyword>
<evidence type="ECO:0000256" key="2">
    <source>
        <dbReference type="ARBA" id="ARBA00022448"/>
    </source>
</evidence>
<keyword evidence="3 13" id="KW-0138">CF(0)</keyword>
<dbReference type="Pfam" id="PF00430">
    <property type="entry name" value="ATP-synt_B"/>
    <property type="match status" value="1"/>
</dbReference>
<evidence type="ECO:0000313" key="15">
    <source>
        <dbReference type="EMBL" id="MDQ7246966.1"/>
    </source>
</evidence>
<comment type="subcellular location">
    <subcellularLocation>
        <location evidence="13">Cell membrane</location>
        <topology evidence="13">Single-pass membrane protein</topology>
    </subcellularLocation>
    <subcellularLocation>
        <location evidence="12">Endomembrane system</location>
        <topology evidence="12">Single-pass membrane protein</topology>
    </subcellularLocation>
</comment>
<dbReference type="HAMAP" id="MF_01398">
    <property type="entry name" value="ATP_synth_b_bprime"/>
    <property type="match status" value="1"/>
</dbReference>
<proteinExistence type="inferred from homology"/>
<keyword evidence="6 13" id="KW-1133">Transmembrane helix</keyword>
<dbReference type="CDD" id="cd06503">
    <property type="entry name" value="ATP-synt_Fo_b"/>
    <property type="match status" value="1"/>
</dbReference>
<evidence type="ECO:0000256" key="9">
    <source>
        <dbReference type="ARBA" id="ARBA00023310"/>
    </source>
</evidence>
<evidence type="ECO:0000313" key="16">
    <source>
        <dbReference type="Proteomes" id="UP001230156"/>
    </source>
</evidence>
<name>A0ABU0YGX0_9PROT</name>
<keyword evidence="7 13" id="KW-0406">Ion transport</keyword>
<evidence type="ECO:0000256" key="1">
    <source>
        <dbReference type="ARBA" id="ARBA00005513"/>
    </source>
</evidence>
<comment type="function">
    <text evidence="10 13">F(1)F(0) ATP synthase produces ATP from ADP in the presence of a proton or sodium gradient. F-type ATPases consist of two structural domains, F(1) containing the extramembraneous catalytic core and F(0) containing the membrane proton channel, linked together by a central stalk and a peripheral stalk. During catalysis, ATP synthesis in the catalytic domain of F(1) is coupled via a rotary mechanism of the central stalk subunits to proton translocation.</text>
</comment>
<comment type="similarity">
    <text evidence="1 13 14">Belongs to the ATPase B chain family.</text>
</comment>
<comment type="function">
    <text evidence="11">Component of the F(0) channel, it forms part of the peripheral stalk, linking F(1) to F(0). The b'-subunit is a diverged and duplicated form of b found in plants and photosynthetic bacteria.</text>
</comment>
<dbReference type="RefSeq" id="WP_379954378.1">
    <property type="nucleotide sequence ID" value="NZ_JAUYVI010000002.1"/>
</dbReference>
<dbReference type="PANTHER" id="PTHR33445">
    <property type="entry name" value="ATP SYNTHASE SUBUNIT B', CHLOROPLASTIC"/>
    <property type="match status" value="1"/>
</dbReference>
<dbReference type="PANTHER" id="PTHR33445:SF1">
    <property type="entry name" value="ATP SYNTHASE SUBUNIT B"/>
    <property type="match status" value="1"/>
</dbReference>
<feature type="transmembrane region" description="Helical" evidence="13">
    <location>
        <begin position="12"/>
        <end position="32"/>
    </location>
</feature>
<comment type="caution">
    <text evidence="15">The sequence shown here is derived from an EMBL/GenBank/DDBJ whole genome shotgun (WGS) entry which is preliminary data.</text>
</comment>
<evidence type="ECO:0000256" key="13">
    <source>
        <dbReference type="HAMAP-Rule" id="MF_01398"/>
    </source>
</evidence>
<evidence type="ECO:0000256" key="3">
    <source>
        <dbReference type="ARBA" id="ARBA00022547"/>
    </source>
</evidence>
<dbReference type="EMBL" id="JAUYVI010000002">
    <property type="protein sequence ID" value="MDQ7246966.1"/>
    <property type="molecule type" value="Genomic_DNA"/>
</dbReference>
<dbReference type="InterPro" id="IPR050059">
    <property type="entry name" value="ATP_synthase_B_chain"/>
</dbReference>
<keyword evidence="2 13" id="KW-0813">Transport</keyword>
<keyword evidence="13" id="KW-1003">Cell membrane</keyword>
<sequence length="163" mass="17159">MPQFDPTFWAPQLFWLVIVTTVLFLVMWKVTLPRVDAVITDRQDRIAGNLQKAETLKGEAESALAAYQKSIADARAAAQAEHAKAAAAIAAESAKREAVFGKRLGDEEAAAEANIAAARSAAMAQVKPIAIDLAQTITEKLVGTKVGADAASSAVEAAAKERA</sequence>